<dbReference type="EMBL" id="CP119312">
    <property type="protein sequence ID" value="WEK05742.1"/>
    <property type="molecule type" value="Genomic_DNA"/>
</dbReference>
<dbReference type="AlphaFoldDB" id="A0AAJ5VWK4"/>
<sequence length="129" mass="14195">MTAVLADDLRAFAGRKWPAMNHKWRKARLASLLGLSDRRIKSIYEAEQTARLRADEKAKITALIGQKEEANADADRAVAERLAELEAQVAFLVSALARETLAAEGRETGGALRRRAGESPSPARRREDA</sequence>
<evidence type="ECO:0000313" key="2">
    <source>
        <dbReference type="EMBL" id="WEK05742.1"/>
    </source>
</evidence>
<evidence type="ECO:0000256" key="1">
    <source>
        <dbReference type="SAM" id="MobiDB-lite"/>
    </source>
</evidence>
<gene>
    <name evidence="2" type="ORF">P0Y65_05665</name>
</gene>
<dbReference type="Proteomes" id="UP001217476">
    <property type="component" value="Chromosome"/>
</dbReference>
<organism evidence="2 3">
    <name type="scientific">Candidatus Devosia phytovorans</name>
    <dbReference type="NCBI Taxonomy" id="3121372"/>
    <lineage>
        <taxon>Bacteria</taxon>
        <taxon>Pseudomonadati</taxon>
        <taxon>Pseudomonadota</taxon>
        <taxon>Alphaproteobacteria</taxon>
        <taxon>Hyphomicrobiales</taxon>
        <taxon>Devosiaceae</taxon>
        <taxon>Devosia</taxon>
    </lineage>
</organism>
<name>A0AAJ5VWK4_9HYPH</name>
<feature type="region of interest" description="Disordered" evidence="1">
    <location>
        <begin position="106"/>
        <end position="129"/>
    </location>
</feature>
<reference evidence="2" key="1">
    <citation type="submission" date="2023-03" db="EMBL/GenBank/DDBJ databases">
        <title>Andean soil-derived lignocellulolytic bacterial consortium as a source of novel taxa and putative plastic-active enzymes.</title>
        <authorList>
            <person name="Diaz-Garcia L."/>
            <person name="Chuvochina M."/>
            <person name="Feuerriegel G."/>
            <person name="Bunk B."/>
            <person name="Sproer C."/>
            <person name="Streit W.R."/>
            <person name="Rodriguez L.M."/>
            <person name="Overmann J."/>
            <person name="Jimenez D.J."/>
        </authorList>
    </citation>
    <scope>NUCLEOTIDE SEQUENCE</scope>
    <source>
        <strain evidence="2">MAG 4196</strain>
    </source>
</reference>
<accession>A0AAJ5VWK4</accession>
<protein>
    <submittedName>
        <fullName evidence="2">Uncharacterized protein</fullName>
    </submittedName>
</protein>
<evidence type="ECO:0000313" key="3">
    <source>
        <dbReference type="Proteomes" id="UP001217476"/>
    </source>
</evidence>
<proteinExistence type="predicted"/>